<dbReference type="InterPro" id="IPR036404">
    <property type="entry name" value="Jacalin-like_lectin_dom_sf"/>
</dbReference>
<comment type="caution">
    <text evidence="4">The sequence shown here is derived from an EMBL/GenBank/DDBJ whole genome shotgun (WGS) entry which is preliminary data.</text>
</comment>
<feature type="compositionally biased region" description="Basic and acidic residues" evidence="2">
    <location>
        <begin position="1"/>
        <end position="12"/>
    </location>
</feature>
<evidence type="ECO:0000313" key="5">
    <source>
        <dbReference type="Proteomes" id="UP000652761"/>
    </source>
</evidence>
<dbReference type="OrthoDB" id="1901752at2759"/>
<dbReference type="PROSITE" id="PS51752">
    <property type="entry name" value="JACALIN_LECTIN"/>
    <property type="match status" value="1"/>
</dbReference>
<protein>
    <recommendedName>
        <fullName evidence="3">Jacalin-type lectin domain-containing protein</fullName>
    </recommendedName>
</protein>
<feature type="region of interest" description="Disordered" evidence="2">
    <location>
        <begin position="1"/>
        <end position="29"/>
    </location>
</feature>
<reference evidence="4" key="1">
    <citation type="submission" date="2017-07" db="EMBL/GenBank/DDBJ databases">
        <title>Taro Niue Genome Assembly and Annotation.</title>
        <authorList>
            <person name="Atibalentja N."/>
            <person name="Keating K."/>
            <person name="Fields C.J."/>
        </authorList>
    </citation>
    <scope>NUCLEOTIDE SEQUENCE</scope>
    <source>
        <strain evidence="4">Niue_2</strain>
        <tissue evidence="4">Leaf</tissue>
    </source>
</reference>
<accession>A0A843TTK0</accession>
<dbReference type="PANTHER" id="PTHR46506">
    <property type="entry name" value="OS05G0143600 PROTEIN"/>
    <property type="match status" value="1"/>
</dbReference>
<dbReference type="GO" id="GO:0030246">
    <property type="term" value="F:carbohydrate binding"/>
    <property type="evidence" value="ECO:0007669"/>
    <property type="project" value="UniProtKB-KW"/>
</dbReference>
<evidence type="ECO:0000313" key="4">
    <source>
        <dbReference type="EMBL" id="MQL76002.1"/>
    </source>
</evidence>
<sequence>MVELRSGRRVENEEIPSAFGARVDTSRGRTLERLEAPAPPAPPPPPIREFRNPAKIILKPWETFTVISGHYGTVDGSGKNVVRSLRFVTNETTYGPFGREEGTPFCFSFQPGFSFSGFHGRSGGGYLRAIGVYVSTGCDKHIEPEPDRRRTTPYHRSTDKSTNYKVARIYYT</sequence>
<organism evidence="4 5">
    <name type="scientific">Colocasia esculenta</name>
    <name type="common">Wild taro</name>
    <name type="synonym">Arum esculentum</name>
    <dbReference type="NCBI Taxonomy" id="4460"/>
    <lineage>
        <taxon>Eukaryota</taxon>
        <taxon>Viridiplantae</taxon>
        <taxon>Streptophyta</taxon>
        <taxon>Embryophyta</taxon>
        <taxon>Tracheophyta</taxon>
        <taxon>Spermatophyta</taxon>
        <taxon>Magnoliopsida</taxon>
        <taxon>Liliopsida</taxon>
        <taxon>Araceae</taxon>
        <taxon>Aroideae</taxon>
        <taxon>Colocasieae</taxon>
        <taxon>Colocasia</taxon>
    </lineage>
</organism>
<evidence type="ECO:0000259" key="3">
    <source>
        <dbReference type="PROSITE" id="PS51752"/>
    </source>
</evidence>
<dbReference type="SUPFAM" id="SSF51101">
    <property type="entry name" value="Mannose-binding lectins"/>
    <property type="match status" value="1"/>
</dbReference>
<dbReference type="Pfam" id="PF01419">
    <property type="entry name" value="Jacalin"/>
    <property type="match status" value="1"/>
</dbReference>
<name>A0A843TTK0_COLES</name>
<dbReference type="InterPro" id="IPR001229">
    <property type="entry name" value="Jacalin-like_lectin_dom"/>
</dbReference>
<evidence type="ECO:0000256" key="1">
    <source>
        <dbReference type="ARBA" id="ARBA00022734"/>
    </source>
</evidence>
<evidence type="ECO:0000256" key="2">
    <source>
        <dbReference type="SAM" id="MobiDB-lite"/>
    </source>
</evidence>
<dbReference type="EMBL" id="NMUH01000275">
    <property type="protein sequence ID" value="MQL76002.1"/>
    <property type="molecule type" value="Genomic_DNA"/>
</dbReference>
<dbReference type="Proteomes" id="UP000652761">
    <property type="component" value="Unassembled WGS sequence"/>
</dbReference>
<keyword evidence="1" id="KW-0430">Lectin</keyword>
<keyword evidence="5" id="KW-1185">Reference proteome</keyword>
<gene>
    <name evidence="4" type="ORF">Taro_008394</name>
</gene>
<dbReference type="AlphaFoldDB" id="A0A843TTK0"/>
<proteinExistence type="predicted"/>
<dbReference type="Gene3D" id="2.100.10.30">
    <property type="entry name" value="Jacalin-like lectin domain"/>
    <property type="match status" value="1"/>
</dbReference>
<feature type="domain" description="Jacalin-type lectin" evidence="3">
    <location>
        <begin position="1"/>
        <end position="136"/>
    </location>
</feature>